<evidence type="ECO:0008006" key="3">
    <source>
        <dbReference type="Google" id="ProtNLM"/>
    </source>
</evidence>
<reference evidence="1" key="1">
    <citation type="journal article" date="2022" name="Microorganisms">
        <title>Two New Species of Filamentous Sulfur Bacteria of the Genus Thiothrix, Thiothrix winogradskyi sp. nov. and 'Candidatus Thiothrix sulfatifontis' sp. nov.</title>
        <authorList>
            <person name="Ravin N.V."/>
            <person name="Rossetti S."/>
            <person name="Beletsky A.V."/>
            <person name="Kadnikov V.V."/>
            <person name="Rudenko T.S."/>
            <person name="Smolyakov D.D."/>
            <person name="Moskvitina M.I."/>
            <person name="Gureeva M.V."/>
            <person name="Mardanov A.V."/>
            <person name="Grabovich M.Y."/>
        </authorList>
    </citation>
    <scope>NUCLEOTIDE SEQUENCE</scope>
    <source>
        <strain evidence="1">CT3</strain>
    </source>
</reference>
<keyword evidence="2" id="KW-1185">Reference proteome</keyword>
<proteinExistence type="predicted"/>
<sequence>MKHLLAASLLALTLGMTGCDSPPQQPDNLPWQVTNTAEGNTQVFQLDIGKATLKDVINRLQSFPEMAVFAHESGKRTLEAYFGTKRIGLFEAKIIAELQATPAQLDSFQTNTTKREGMASGQWKHTLAEADVKIANDLRVQRLIYMPVINYEPEIVVARFGEPEERAASLQAGIDYWFYPSKGLAILMNTDGKEILYYTGQQDYAAMKQELLEAKPHNDK</sequence>
<dbReference type="RefSeq" id="WP_236499473.1">
    <property type="nucleotide sequence ID" value="NZ_CP091244.1"/>
</dbReference>
<dbReference type="EMBL" id="CP091244">
    <property type="protein sequence ID" value="UJS24780.1"/>
    <property type="molecule type" value="Genomic_DNA"/>
</dbReference>
<dbReference type="PROSITE" id="PS51257">
    <property type="entry name" value="PROKAR_LIPOPROTEIN"/>
    <property type="match status" value="1"/>
</dbReference>
<evidence type="ECO:0000313" key="1">
    <source>
        <dbReference type="EMBL" id="UJS24780.1"/>
    </source>
</evidence>
<organism evidence="1 2">
    <name type="scientific">Thiothrix winogradskyi</name>
    <dbReference type="NCBI Taxonomy" id="96472"/>
    <lineage>
        <taxon>Bacteria</taxon>
        <taxon>Pseudomonadati</taxon>
        <taxon>Pseudomonadota</taxon>
        <taxon>Gammaproteobacteria</taxon>
        <taxon>Thiotrichales</taxon>
        <taxon>Thiotrichaceae</taxon>
        <taxon>Thiothrix</taxon>
    </lineage>
</organism>
<gene>
    <name evidence="1" type="ORF">L2Y54_01720</name>
</gene>
<dbReference type="Proteomes" id="UP001054801">
    <property type="component" value="Chromosome"/>
</dbReference>
<name>A0ABY3T206_9GAMM</name>
<protein>
    <recommendedName>
        <fullName evidence="3">Lipoprotein</fullName>
    </recommendedName>
</protein>
<evidence type="ECO:0000313" key="2">
    <source>
        <dbReference type="Proteomes" id="UP001054801"/>
    </source>
</evidence>
<accession>A0ABY3T206</accession>